<proteinExistence type="inferred from homology"/>
<dbReference type="InterPro" id="IPR004613">
    <property type="entry name" value="RNase_J"/>
</dbReference>
<dbReference type="Gene3D" id="3.40.50.10710">
    <property type="entry name" value="Metallo-hydrolase/oxidoreductase"/>
    <property type="match status" value="1"/>
</dbReference>
<keyword evidence="6 12" id="KW-0862">Zinc</keyword>
<dbReference type="Pfam" id="PF07521">
    <property type="entry name" value="RMMBL"/>
    <property type="match status" value="1"/>
</dbReference>
<dbReference type="InterPro" id="IPR030854">
    <property type="entry name" value="RNase_J_bac"/>
</dbReference>
<feature type="binding site" evidence="11">
    <location>
        <begin position="232"/>
        <end position="234"/>
    </location>
    <ligand>
        <name>substrate</name>
    </ligand>
</feature>
<comment type="subcellular location">
    <subcellularLocation>
        <location evidence="9">Cytoplasm</location>
    </subcellularLocation>
</comment>
<comment type="subunit">
    <text evidence="9">Homodimer, may be a subunit of the RNA degradosome.</text>
</comment>
<dbReference type="RefSeq" id="WP_164710650.1">
    <property type="nucleotide sequence ID" value="NZ_CP031165.1"/>
</dbReference>
<feature type="binding site" evidence="12">
    <location>
        <position position="48"/>
    </location>
    <ligand>
        <name>Ca(2+)</name>
        <dbReference type="ChEBI" id="CHEBI:29108"/>
    </ligand>
</feature>
<comment type="cofactor">
    <cofactor evidence="12">
        <name>Ca(2+)</name>
        <dbReference type="ChEBI" id="CHEBI:29108"/>
    </cofactor>
    <text evidence="12">Binds 1 Ca(2+) cation per subunit. Seen in 1 crystal structure, it is not clear if it is physiologically important.</text>
</comment>
<sequence length="551" mass="59890">MSISNDAAVVSFYGGLGEIGANMCAIEVDGKAVLVDVGLTFPDAEHHGIDLILPDWKDLIERGPEIVGVVITHGHEDHMGALPFFLRDFPGIKVYSAKLTLGLLEAKLVEHPDARVELIEVEPGEKVAIDDFELEFIQVTHSIPDGMAVAVHTPHGTILHTGDFRLDQTPIDGRVTDLPHLAQLGDQGISLLLCDSTNADVPGHVPSERTVGNTLRTVFESARGRVVMTTFASHVHRVQQAIDAATAMGRKVCFVGRSMVRNMPIARELGYLRYDDADIIDIADCDRYSPARILIICTGSQGEPYAALSLMAAGQHKHVKLTEGDTVVMASSQIPGNEAAISRALNGLMRQGAEVVHRREHGVHVSGHAAAEELKFFHNIVRPAAVVPVHGEFRHLIAHAQLAVATGTPADQVFVCTDGDRVVLRDGRVERGDGFNSGRVFVDGLGVGDVGNAVLRDRERLSSEGVCVAVLRLDSRFRLDGEPEIMQQGLIYEAENAHLLDQAAKVLGDDVRSLGSSNEDVVRRKVYESLSRFWREQLGRKPVVVPVLMEV</sequence>
<feature type="binding site" evidence="12">
    <location>
        <position position="75"/>
    </location>
    <ligand>
        <name>Zn(2+)</name>
        <dbReference type="ChEBI" id="CHEBI:29105"/>
        <label>1</label>
        <note>catalytic</note>
    </ligand>
</feature>
<evidence type="ECO:0000256" key="11">
    <source>
        <dbReference type="PIRSR" id="PIRSR004803-2"/>
    </source>
</evidence>
<comment type="function">
    <text evidence="9">An RNase that has 5'-3' exonuclease and possibly endonuclease activity. Involved in maturation of rRNA and in some organisms also mRNA maturation and/or decay.</text>
</comment>
<dbReference type="PANTHER" id="PTHR43694">
    <property type="entry name" value="RIBONUCLEASE J"/>
    <property type="match status" value="1"/>
</dbReference>
<evidence type="ECO:0000313" key="14">
    <source>
        <dbReference type="EMBL" id="AXV08022.1"/>
    </source>
</evidence>
<organism evidence="14 15">
    <name type="scientific">Euzebya pacifica</name>
    <dbReference type="NCBI Taxonomy" id="1608957"/>
    <lineage>
        <taxon>Bacteria</taxon>
        <taxon>Bacillati</taxon>
        <taxon>Actinomycetota</taxon>
        <taxon>Nitriliruptoria</taxon>
        <taxon>Euzebyales</taxon>
    </lineage>
</organism>
<dbReference type="GO" id="GO:0006364">
    <property type="term" value="P:rRNA processing"/>
    <property type="evidence" value="ECO:0007669"/>
    <property type="project" value="UniProtKB-UniRule"/>
</dbReference>
<evidence type="ECO:0000256" key="12">
    <source>
        <dbReference type="PIRSR" id="PIRSR004803-3"/>
    </source>
</evidence>
<accession>A0A346Y0M5</accession>
<feature type="binding site" evidence="9 11">
    <location>
        <begin position="364"/>
        <end position="368"/>
    </location>
    <ligand>
        <name>substrate</name>
    </ligand>
</feature>
<dbReference type="EC" id="3.1.-.-" evidence="9"/>
<feature type="binding site" evidence="12">
    <location>
        <position position="73"/>
    </location>
    <ligand>
        <name>Zn(2+)</name>
        <dbReference type="ChEBI" id="CHEBI:29105"/>
        <label>1</label>
        <note>catalytic</note>
    </ligand>
</feature>
<dbReference type="InterPro" id="IPR042173">
    <property type="entry name" value="RNase_J_2"/>
</dbReference>
<evidence type="ECO:0000256" key="3">
    <source>
        <dbReference type="ARBA" id="ARBA00022723"/>
    </source>
</evidence>
<keyword evidence="1 9" id="KW-0963">Cytoplasm</keyword>
<dbReference type="Gene3D" id="3.60.15.10">
    <property type="entry name" value="Ribonuclease Z/Hydroxyacylglutathione hydrolase-like"/>
    <property type="match status" value="1"/>
</dbReference>
<dbReference type="Pfam" id="PF22505">
    <property type="entry name" value="RNase_J_b_CASP"/>
    <property type="match status" value="1"/>
</dbReference>
<feature type="binding site" evidence="12">
    <location>
        <position position="390"/>
    </location>
    <ligand>
        <name>Zn(2+)</name>
        <dbReference type="ChEBI" id="CHEBI:29105"/>
        <label>2</label>
        <note>catalytic</note>
    </ligand>
</feature>
<dbReference type="InterPro" id="IPR011108">
    <property type="entry name" value="RMMBL"/>
</dbReference>
<dbReference type="HAMAP" id="MF_01491">
    <property type="entry name" value="RNase_J_bact"/>
    <property type="match status" value="1"/>
</dbReference>
<evidence type="ECO:0000259" key="13">
    <source>
        <dbReference type="SMART" id="SM00849"/>
    </source>
</evidence>
<dbReference type="Proteomes" id="UP000264006">
    <property type="component" value="Chromosome"/>
</dbReference>
<dbReference type="SUPFAM" id="SSF56281">
    <property type="entry name" value="Metallo-hydrolase/oxidoreductase"/>
    <property type="match status" value="1"/>
</dbReference>
<protein>
    <recommendedName>
        <fullName evidence="9">Ribonuclease J</fullName>
        <shortName evidence="9">RNase J</shortName>
        <ecNumber evidence="9">3.1.-.-</ecNumber>
    </recommendedName>
</protein>
<evidence type="ECO:0000256" key="2">
    <source>
        <dbReference type="ARBA" id="ARBA00022722"/>
    </source>
</evidence>
<feature type="binding site" evidence="12">
    <location>
        <position position="78"/>
    </location>
    <ligand>
        <name>Zn(2+)</name>
        <dbReference type="ChEBI" id="CHEBI:29105"/>
        <label>2</label>
        <note>catalytic</note>
    </ligand>
</feature>
<evidence type="ECO:0000256" key="4">
    <source>
        <dbReference type="ARBA" id="ARBA00022759"/>
    </source>
</evidence>
<evidence type="ECO:0000256" key="1">
    <source>
        <dbReference type="ARBA" id="ARBA00022490"/>
    </source>
</evidence>
<dbReference type="AlphaFoldDB" id="A0A346Y0M5"/>
<feature type="binding site" evidence="12">
    <location>
        <position position="443"/>
    </location>
    <ligand>
        <name>Ca(2+)</name>
        <dbReference type="ChEBI" id="CHEBI:29108"/>
    </ligand>
</feature>
<dbReference type="Pfam" id="PF00753">
    <property type="entry name" value="Lactamase_B"/>
    <property type="match status" value="1"/>
</dbReference>
<evidence type="ECO:0000256" key="10">
    <source>
        <dbReference type="PIRSR" id="PIRSR004803-1"/>
    </source>
</evidence>
<comment type="cofactor">
    <cofactor evidence="12">
        <name>Zn(2+)</name>
        <dbReference type="ChEBI" id="CHEBI:29105"/>
    </cofactor>
    <text evidence="12">Binds 2 Zn(2+) ions per subunit. It is not clear if Zn(2+) or Mg(2+) is physiologically important.</text>
</comment>
<dbReference type="GO" id="GO:0005737">
    <property type="term" value="C:cytoplasm"/>
    <property type="evidence" value="ECO:0007669"/>
    <property type="project" value="UniProtKB-SubCell"/>
</dbReference>
<name>A0A346Y0M5_9ACTN</name>
<keyword evidence="3 12" id="KW-0479">Metal-binding</keyword>
<dbReference type="PIRSF" id="PIRSF004803">
    <property type="entry name" value="RnjA"/>
    <property type="match status" value="1"/>
</dbReference>
<dbReference type="InterPro" id="IPR041636">
    <property type="entry name" value="RNase_J_C"/>
</dbReference>
<dbReference type="KEGG" id="euz:DVS28_a3347"/>
<evidence type="ECO:0000256" key="9">
    <source>
        <dbReference type="HAMAP-Rule" id="MF_01491"/>
    </source>
</evidence>
<dbReference type="SMART" id="SM00849">
    <property type="entry name" value="Lactamase_B"/>
    <property type="match status" value="1"/>
</dbReference>
<keyword evidence="12" id="KW-0106">Calcium</keyword>
<keyword evidence="15" id="KW-1185">Reference proteome</keyword>
<evidence type="ECO:0000256" key="7">
    <source>
        <dbReference type="ARBA" id="ARBA00022839"/>
    </source>
</evidence>
<dbReference type="PANTHER" id="PTHR43694:SF1">
    <property type="entry name" value="RIBONUCLEASE J"/>
    <property type="match status" value="1"/>
</dbReference>
<reference evidence="14 15" key="1">
    <citation type="submission" date="2018-09" db="EMBL/GenBank/DDBJ databases">
        <title>Complete genome sequence of Euzebya sp. DY32-46 isolated from seawater of Pacific Ocean.</title>
        <authorList>
            <person name="Xu L."/>
            <person name="Wu Y.-H."/>
            <person name="Xu X.-W."/>
        </authorList>
    </citation>
    <scope>NUCLEOTIDE SEQUENCE [LARGE SCALE GENOMIC DNA]</scope>
    <source>
        <strain evidence="14 15">DY32-46</strain>
    </source>
</reference>
<dbReference type="GO" id="GO:0008270">
    <property type="term" value="F:zinc ion binding"/>
    <property type="evidence" value="ECO:0007669"/>
    <property type="project" value="InterPro"/>
</dbReference>
<dbReference type="EMBL" id="CP031165">
    <property type="protein sequence ID" value="AXV08022.1"/>
    <property type="molecule type" value="Genomic_DNA"/>
</dbReference>
<dbReference type="GO" id="GO:0004534">
    <property type="term" value="F:5'-3' RNA exonuclease activity"/>
    <property type="evidence" value="ECO:0007669"/>
    <property type="project" value="UniProtKB-UniRule"/>
</dbReference>
<dbReference type="GO" id="GO:0004521">
    <property type="term" value="F:RNA endonuclease activity"/>
    <property type="evidence" value="ECO:0007669"/>
    <property type="project" value="UniProtKB-UniRule"/>
</dbReference>
<feature type="domain" description="Metallo-beta-lactamase" evidence="13">
    <location>
        <begin position="20"/>
        <end position="215"/>
    </location>
</feature>
<feature type="binding site" evidence="12">
    <location>
        <position position="141"/>
    </location>
    <ligand>
        <name>Zn(2+)</name>
        <dbReference type="ChEBI" id="CHEBI:29105"/>
        <label>1</label>
        <note>catalytic</note>
    </ligand>
</feature>
<dbReference type="Gene3D" id="3.10.20.580">
    <property type="match status" value="1"/>
</dbReference>
<keyword evidence="5 9" id="KW-0378">Hydrolase</keyword>
<feature type="binding site" evidence="12">
    <location>
        <position position="50"/>
    </location>
    <ligand>
        <name>Ca(2+)</name>
        <dbReference type="ChEBI" id="CHEBI:29108"/>
    </ligand>
</feature>
<evidence type="ECO:0000256" key="6">
    <source>
        <dbReference type="ARBA" id="ARBA00022833"/>
    </source>
</evidence>
<feature type="active site" description="Proton acceptor" evidence="10">
    <location>
        <position position="368"/>
    </location>
</feature>
<comment type="similarity">
    <text evidence="9">Belongs to the metallo-beta-lactamase superfamily. RNA-metabolizing metallo-beta-lactamase-like family. Bacterial RNase J subfamily.</text>
</comment>
<feature type="binding site" evidence="12">
    <location>
        <position position="77"/>
    </location>
    <ligand>
        <name>Zn(2+)</name>
        <dbReference type="ChEBI" id="CHEBI:29105"/>
        <label>1</label>
        <note>catalytic</note>
    </ligand>
</feature>
<feature type="binding site" evidence="12">
    <location>
        <position position="163"/>
    </location>
    <ligand>
        <name>Zn(2+)</name>
        <dbReference type="ChEBI" id="CHEBI:29105"/>
        <label>1</label>
        <note>catalytic</note>
    </ligand>
</feature>
<keyword evidence="7 9" id="KW-0269">Exonuclease</keyword>
<keyword evidence="9" id="KW-0698">rRNA processing</keyword>
<keyword evidence="8 9" id="KW-0694">RNA-binding</keyword>
<dbReference type="Pfam" id="PF17770">
    <property type="entry name" value="RNase_J_C"/>
    <property type="match status" value="1"/>
</dbReference>
<dbReference type="NCBIfam" id="TIGR00649">
    <property type="entry name" value="MG423"/>
    <property type="match status" value="1"/>
</dbReference>
<evidence type="ECO:0000256" key="8">
    <source>
        <dbReference type="ARBA" id="ARBA00022884"/>
    </source>
</evidence>
<dbReference type="InterPro" id="IPR001279">
    <property type="entry name" value="Metallo-B-lactamas"/>
</dbReference>
<dbReference type="InterPro" id="IPR036866">
    <property type="entry name" value="RibonucZ/Hydroxyglut_hydro"/>
</dbReference>
<evidence type="ECO:0000313" key="15">
    <source>
        <dbReference type="Proteomes" id="UP000264006"/>
    </source>
</evidence>
<gene>
    <name evidence="9" type="primary">rnj</name>
    <name evidence="14" type="ORF">DVS28_a3347</name>
</gene>
<feature type="active site" description="Proton donor" evidence="10">
    <location>
        <position position="195"/>
    </location>
</feature>
<dbReference type="GO" id="GO:0003723">
    <property type="term" value="F:RNA binding"/>
    <property type="evidence" value="ECO:0007669"/>
    <property type="project" value="UniProtKB-UniRule"/>
</dbReference>
<dbReference type="CDD" id="cd07714">
    <property type="entry name" value="RNaseJ_MBL-fold"/>
    <property type="match status" value="1"/>
</dbReference>
<evidence type="ECO:0000256" key="5">
    <source>
        <dbReference type="ARBA" id="ARBA00022801"/>
    </source>
</evidence>
<keyword evidence="2 9" id="KW-0540">Nuclease</keyword>
<dbReference type="InterPro" id="IPR055132">
    <property type="entry name" value="RNase_J_b_CASP"/>
</dbReference>
<keyword evidence="4 9" id="KW-0255">Endonuclease</keyword>